<name>A0A0G2J6R9_9EURO</name>
<gene>
    <name evidence="1" type="ORF">EMCG_04998</name>
</gene>
<comment type="caution">
    <text evidence="1">The sequence shown here is derived from an EMBL/GenBank/DDBJ whole genome shotgun (WGS) entry which is preliminary data.</text>
</comment>
<evidence type="ECO:0000313" key="2">
    <source>
        <dbReference type="Proteomes" id="UP000034164"/>
    </source>
</evidence>
<dbReference type="VEuPathDB" id="FungiDB:EMCG_04998"/>
<organism evidence="1 2">
    <name type="scientific">[Emmonsia] crescens</name>
    <dbReference type="NCBI Taxonomy" id="73230"/>
    <lineage>
        <taxon>Eukaryota</taxon>
        <taxon>Fungi</taxon>
        <taxon>Dikarya</taxon>
        <taxon>Ascomycota</taxon>
        <taxon>Pezizomycotina</taxon>
        <taxon>Eurotiomycetes</taxon>
        <taxon>Eurotiomycetidae</taxon>
        <taxon>Onygenales</taxon>
        <taxon>Ajellomycetaceae</taxon>
        <taxon>Emergomyces</taxon>
    </lineage>
</organism>
<proteinExistence type="predicted"/>
<dbReference type="AlphaFoldDB" id="A0A0G2J6R9"/>
<dbReference type="Proteomes" id="UP000034164">
    <property type="component" value="Unassembled WGS sequence"/>
</dbReference>
<dbReference type="OrthoDB" id="10339554at2759"/>
<protein>
    <submittedName>
        <fullName evidence="1">Uncharacterized protein</fullName>
    </submittedName>
</protein>
<reference evidence="2" key="1">
    <citation type="journal article" date="2015" name="PLoS Genet.">
        <title>The dynamic genome and transcriptome of the human fungal pathogen Blastomyces and close relative Emmonsia.</title>
        <authorList>
            <person name="Munoz J.F."/>
            <person name="Gauthier G.M."/>
            <person name="Desjardins C.A."/>
            <person name="Gallo J.E."/>
            <person name="Holder J."/>
            <person name="Sullivan T.D."/>
            <person name="Marty A.J."/>
            <person name="Carmen J.C."/>
            <person name="Chen Z."/>
            <person name="Ding L."/>
            <person name="Gujja S."/>
            <person name="Magrini V."/>
            <person name="Misas E."/>
            <person name="Mitreva M."/>
            <person name="Priest M."/>
            <person name="Saif S."/>
            <person name="Whiston E.A."/>
            <person name="Young S."/>
            <person name="Zeng Q."/>
            <person name="Goldman W.E."/>
            <person name="Mardis E.R."/>
            <person name="Taylor J.W."/>
            <person name="McEwen J.G."/>
            <person name="Clay O.K."/>
            <person name="Klein B.S."/>
            <person name="Cuomo C.A."/>
        </authorList>
    </citation>
    <scope>NUCLEOTIDE SEQUENCE [LARGE SCALE GENOMIC DNA]</scope>
    <source>
        <strain evidence="2">UAMH 3008</strain>
    </source>
</reference>
<dbReference type="EMBL" id="LCZI01001563">
    <property type="protein sequence ID" value="KKZ60271.1"/>
    <property type="molecule type" value="Genomic_DNA"/>
</dbReference>
<accession>A0A0G2J6R9</accession>
<sequence>MPNDFCILQIARAYLCDRSAMSPDLLSRRDISLVISSPAETVLCWVSSAILSQSSTMLTEGITKEHVVQLDEDNIREMLLILYSLHCQWWKRPYEARIQGGLDAVSKHTLNHISTKYQLMPAIIPFMAFIYKTQSIDWRFDVEALELALAEGWQTRSQEFQTISAICIQYLRPDTDVPRLGNAYIPHSLPERIEKEIRLTKQKILSLLETARHKLKGNRCSYEMNNGLTSEWLYNIGSRERIIAYKCKCCCPLFRAEYYCDDYLALMQQSWYNKSVADIIECFQRRASDLKKLHKCAAEVYCPLVQVVFWLMNESYIIQKSHHGLSLYSFED</sequence>
<evidence type="ECO:0000313" key="1">
    <source>
        <dbReference type="EMBL" id="KKZ60271.1"/>
    </source>
</evidence>